<dbReference type="InterPro" id="IPR036390">
    <property type="entry name" value="WH_DNA-bd_sf"/>
</dbReference>
<evidence type="ECO:0000313" key="1">
    <source>
        <dbReference type="EMBL" id="RJG15638.1"/>
    </source>
</evidence>
<comment type="caution">
    <text evidence="1">The sequence shown here is derived from an EMBL/GenBank/DDBJ whole genome shotgun (WGS) entry which is preliminary data.</text>
</comment>
<accession>A0A3A3G8C5</accession>
<dbReference type="AlphaFoldDB" id="A0A3A3G8C5"/>
<dbReference type="EMBL" id="QYZD01000070">
    <property type="protein sequence ID" value="RJG15638.1"/>
    <property type="molecule type" value="Genomic_DNA"/>
</dbReference>
<gene>
    <name evidence="1" type="ORF">DQX05_29595</name>
</gene>
<dbReference type="InterPro" id="IPR036388">
    <property type="entry name" value="WH-like_DNA-bd_sf"/>
</dbReference>
<dbReference type="Gene3D" id="1.10.10.10">
    <property type="entry name" value="Winged helix-like DNA-binding domain superfamily/Winged helix DNA-binding domain"/>
    <property type="match status" value="1"/>
</dbReference>
<name>A0A3A3G8C5_PANTH</name>
<dbReference type="SUPFAM" id="SSF46785">
    <property type="entry name" value="Winged helix' DNA-binding domain"/>
    <property type="match status" value="1"/>
</dbReference>
<proteinExistence type="predicted"/>
<organism evidence="1 2">
    <name type="scientific">Paenibacillus thiaminolyticus</name>
    <name type="common">Bacillus thiaminolyticus</name>
    <dbReference type="NCBI Taxonomy" id="49283"/>
    <lineage>
        <taxon>Bacteria</taxon>
        <taxon>Bacillati</taxon>
        <taxon>Bacillota</taxon>
        <taxon>Bacilli</taxon>
        <taxon>Bacillales</taxon>
        <taxon>Paenibacillaceae</taxon>
        <taxon>Paenibacillus</taxon>
    </lineage>
</organism>
<evidence type="ECO:0000313" key="2">
    <source>
        <dbReference type="Proteomes" id="UP000266177"/>
    </source>
</evidence>
<sequence>MANIKKNVDMDETLGSLLKVHDVLEYIVLNELQKKSHYLLQLEQIIVKELDGVGVNRGYLSQRITKLIENGHIERAGSDPNHRLIVLLRLTDSGLTYLNMLKMRVPERVKLALRTYNAFDKYIQRK</sequence>
<dbReference type="Proteomes" id="UP000266177">
    <property type="component" value="Unassembled WGS sequence"/>
</dbReference>
<reference evidence="1 2" key="1">
    <citation type="submission" date="2018-09" db="EMBL/GenBank/DDBJ databases">
        <title>Paenibacillus SK2017-BO5.</title>
        <authorList>
            <person name="Piskunova J.V."/>
            <person name="Dubiley S.A."/>
            <person name="Severinov K.V."/>
        </authorList>
    </citation>
    <scope>NUCLEOTIDE SEQUENCE [LARGE SCALE GENOMIC DNA]</scope>
    <source>
        <strain evidence="1 2">BO5</strain>
    </source>
</reference>
<protein>
    <submittedName>
        <fullName evidence="1">PadR family transcriptional regulator</fullName>
    </submittedName>
</protein>